<dbReference type="Pfam" id="PF00067">
    <property type="entry name" value="p450"/>
    <property type="match status" value="1"/>
</dbReference>
<dbReference type="Proteomes" id="UP000236333">
    <property type="component" value="Unassembled WGS sequence"/>
</dbReference>
<dbReference type="PANTHER" id="PTHR24301">
    <property type="entry name" value="THROMBOXANE-A SYNTHASE"/>
    <property type="match status" value="1"/>
</dbReference>
<accession>A0A2J7YNA7</accession>
<gene>
    <name evidence="1" type="ORF">TSOC_015313</name>
</gene>
<dbReference type="GO" id="GO:0004497">
    <property type="term" value="F:monooxygenase activity"/>
    <property type="evidence" value="ECO:0007669"/>
    <property type="project" value="InterPro"/>
</dbReference>
<reference evidence="1 2" key="1">
    <citation type="journal article" date="2017" name="Mol. Biol. Evol.">
        <title>The 4-celled Tetrabaena socialis nuclear genome reveals the essential components for genetic control of cell number at the origin of multicellularity in the volvocine lineage.</title>
        <authorList>
            <person name="Featherston J."/>
            <person name="Arakaki Y."/>
            <person name="Hanschen E.R."/>
            <person name="Ferris P.J."/>
            <person name="Michod R.E."/>
            <person name="Olson B.J.S.C."/>
            <person name="Nozaki H."/>
            <person name="Durand P.M."/>
        </authorList>
    </citation>
    <scope>NUCLEOTIDE SEQUENCE [LARGE SCALE GENOMIC DNA]</scope>
    <source>
        <strain evidence="1 2">NIES-571</strain>
    </source>
</reference>
<dbReference type="GO" id="GO:0005506">
    <property type="term" value="F:iron ion binding"/>
    <property type="evidence" value="ECO:0007669"/>
    <property type="project" value="InterPro"/>
</dbReference>
<comment type="caution">
    <text evidence="1">The sequence shown here is derived from an EMBL/GenBank/DDBJ whole genome shotgun (WGS) entry which is preliminary data.</text>
</comment>
<feature type="non-terminal residue" evidence="1">
    <location>
        <position position="84"/>
    </location>
</feature>
<dbReference type="SUPFAM" id="SSF48264">
    <property type="entry name" value="Cytochrome P450"/>
    <property type="match status" value="1"/>
</dbReference>
<dbReference type="OrthoDB" id="507451at2759"/>
<evidence type="ECO:0000313" key="1">
    <source>
        <dbReference type="EMBL" id="PNG89510.1"/>
    </source>
</evidence>
<dbReference type="InterPro" id="IPR001128">
    <property type="entry name" value="Cyt_P450"/>
</dbReference>
<dbReference type="InterPro" id="IPR036396">
    <property type="entry name" value="Cyt_P450_sf"/>
</dbReference>
<organism evidence="1 2">
    <name type="scientific">Tetrabaena socialis</name>
    <dbReference type="NCBI Taxonomy" id="47790"/>
    <lineage>
        <taxon>Eukaryota</taxon>
        <taxon>Viridiplantae</taxon>
        <taxon>Chlorophyta</taxon>
        <taxon>core chlorophytes</taxon>
        <taxon>Chlorophyceae</taxon>
        <taxon>CS clade</taxon>
        <taxon>Chlamydomonadales</taxon>
        <taxon>Tetrabaenaceae</taxon>
        <taxon>Tetrabaena</taxon>
    </lineage>
</organism>
<proteinExistence type="predicted"/>
<dbReference type="Gene3D" id="1.10.630.10">
    <property type="entry name" value="Cytochrome P450"/>
    <property type="match status" value="1"/>
</dbReference>
<keyword evidence="2" id="KW-1185">Reference proteome</keyword>
<dbReference type="EMBL" id="PGGS01004918">
    <property type="protein sequence ID" value="PNG89510.1"/>
    <property type="molecule type" value="Genomic_DNA"/>
</dbReference>
<feature type="non-terminal residue" evidence="1">
    <location>
        <position position="1"/>
    </location>
</feature>
<dbReference type="GO" id="GO:0016705">
    <property type="term" value="F:oxidoreductase activity, acting on paired donors, with incorporation or reduction of molecular oxygen"/>
    <property type="evidence" value="ECO:0007669"/>
    <property type="project" value="InterPro"/>
</dbReference>
<protein>
    <submittedName>
        <fullName evidence="1">Cytochrome P450 78A4</fullName>
    </submittedName>
</protein>
<evidence type="ECO:0000313" key="2">
    <source>
        <dbReference type="Proteomes" id="UP000236333"/>
    </source>
</evidence>
<name>A0A2J7YNA7_9CHLO</name>
<dbReference type="GO" id="GO:0020037">
    <property type="term" value="F:heme binding"/>
    <property type="evidence" value="ECO:0007669"/>
    <property type="project" value="InterPro"/>
</dbReference>
<dbReference type="AlphaFoldDB" id="A0A2J7YNA7"/>
<dbReference type="PANTHER" id="PTHR24301:SF2">
    <property type="entry name" value="THROMBOXANE-A SYNTHASE"/>
    <property type="match status" value="1"/>
</dbReference>
<sequence length="84" mass="9126">EARLLAEIDSVLGPDRPPSESDLPLLPYTEAVVNEAMRLFPPAHATTREVGDAPVEVGGLTVPARTPVLLSIYSAHHDPHLWPR</sequence>